<accession>A0ABQ5ZRW4</accession>
<feature type="transmembrane region" description="Helical" evidence="8">
    <location>
        <begin position="351"/>
        <end position="374"/>
    </location>
</feature>
<evidence type="ECO:0000313" key="10">
    <source>
        <dbReference type="EMBL" id="GLR54861.1"/>
    </source>
</evidence>
<keyword evidence="5 8" id="KW-0812">Transmembrane</keyword>
<evidence type="ECO:0000256" key="4">
    <source>
        <dbReference type="ARBA" id="ARBA00022475"/>
    </source>
</evidence>
<feature type="domain" description="ABC transmembrane type-1" evidence="9">
    <location>
        <begin position="166"/>
        <end position="374"/>
    </location>
</feature>
<gene>
    <name evidence="10" type="ORF">GCM10007923_60800</name>
</gene>
<keyword evidence="6 8" id="KW-1133">Transmembrane helix</keyword>
<feature type="transmembrane region" description="Helical" evidence="8">
    <location>
        <begin position="218"/>
        <end position="241"/>
    </location>
</feature>
<feature type="transmembrane region" description="Helical" evidence="8">
    <location>
        <begin position="165"/>
        <end position="187"/>
    </location>
</feature>
<dbReference type="Gene3D" id="1.10.3720.10">
    <property type="entry name" value="MetI-like"/>
    <property type="match status" value="1"/>
</dbReference>
<evidence type="ECO:0000256" key="5">
    <source>
        <dbReference type="ARBA" id="ARBA00022692"/>
    </source>
</evidence>
<evidence type="ECO:0000256" key="8">
    <source>
        <dbReference type="RuleBase" id="RU363032"/>
    </source>
</evidence>
<evidence type="ECO:0000256" key="7">
    <source>
        <dbReference type="ARBA" id="ARBA00023136"/>
    </source>
</evidence>
<keyword evidence="4" id="KW-1003">Cell membrane</keyword>
<evidence type="ECO:0000256" key="2">
    <source>
        <dbReference type="ARBA" id="ARBA00007069"/>
    </source>
</evidence>
<evidence type="ECO:0000256" key="3">
    <source>
        <dbReference type="ARBA" id="ARBA00022448"/>
    </source>
</evidence>
<keyword evidence="7 8" id="KW-0472">Membrane</keyword>
<dbReference type="Pfam" id="PF00528">
    <property type="entry name" value="BPD_transp_1"/>
    <property type="match status" value="1"/>
</dbReference>
<proteinExistence type="inferred from homology"/>
<reference evidence="11" key="1">
    <citation type="journal article" date="2019" name="Int. J. Syst. Evol. Microbiol.">
        <title>The Global Catalogue of Microorganisms (GCM) 10K type strain sequencing project: providing services to taxonomists for standard genome sequencing and annotation.</title>
        <authorList>
            <consortium name="The Broad Institute Genomics Platform"/>
            <consortium name="The Broad Institute Genome Sequencing Center for Infectious Disease"/>
            <person name="Wu L."/>
            <person name="Ma J."/>
        </authorList>
    </citation>
    <scope>NUCLEOTIDE SEQUENCE [LARGE SCALE GENOMIC DNA]</scope>
    <source>
        <strain evidence="11">NBRC 102122</strain>
    </source>
</reference>
<comment type="caution">
    <text evidence="10">The sequence shown here is derived from an EMBL/GenBank/DDBJ whole genome shotgun (WGS) entry which is preliminary data.</text>
</comment>
<feature type="transmembrane region" description="Helical" evidence="8">
    <location>
        <begin position="194"/>
        <end position="212"/>
    </location>
</feature>
<dbReference type="PROSITE" id="PS50928">
    <property type="entry name" value="ABC_TM1"/>
    <property type="match status" value="1"/>
</dbReference>
<comment type="similarity">
    <text evidence="2">Belongs to the binding-protein-dependent transport system permease family. CysTW subfamily.</text>
</comment>
<dbReference type="SUPFAM" id="SSF161098">
    <property type="entry name" value="MetI-like"/>
    <property type="match status" value="1"/>
</dbReference>
<evidence type="ECO:0000256" key="6">
    <source>
        <dbReference type="ARBA" id="ARBA00022989"/>
    </source>
</evidence>
<dbReference type="PANTHER" id="PTHR42929">
    <property type="entry name" value="INNER MEMBRANE ABC TRANSPORTER PERMEASE PROTEIN YDCU-RELATED-RELATED"/>
    <property type="match status" value="1"/>
</dbReference>
<protein>
    <submittedName>
        <fullName evidence="10">Permease</fullName>
    </submittedName>
</protein>
<sequence length="385" mass="41765">MLMAPLALLIVLFLIVPLVRFVVLSVDNREIAQALSQTAAALETWQGADVPGDAAFAAFNRDLVRETEKGSIAKLGARLNFFQGGMNSLIRKTITRSSDLEPTRTAFEAVDKRWGDLKTWRAIKLATNPAIPEYYFNALDLRTADPTAMVSVEVKPEAQRVYMRLWLRTILVALLVVFVCTAIGYPIAYYLSNARGLAFAVAMGMVLLPFWTPLLARIASWVILLENGGVINSVLVALGLVDDANRPQILHNLFATVVVMSYVLLPYAVLPTYAVMKRVQPSLFKAALTLGATPLRAFLTVYLPQTLPGVLAGGILIFVLSFGFYLTPELVGGPSGSLIGNLIAYNFSKSLNWGLAGALATMLLLVIAAAALVLRAVSPQPEQES</sequence>
<dbReference type="InterPro" id="IPR000515">
    <property type="entry name" value="MetI-like"/>
</dbReference>
<comment type="subcellular location">
    <subcellularLocation>
        <location evidence="1 8">Cell membrane</location>
        <topology evidence="1 8">Multi-pass membrane protein</topology>
    </subcellularLocation>
</comment>
<keyword evidence="11" id="KW-1185">Reference proteome</keyword>
<dbReference type="EMBL" id="BSOP01000060">
    <property type="protein sequence ID" value="GLR54861.1"/>
    <property type="molecule type" value="Genomic_DNA"/>
</dbReference>
<organism evidence="10 11">
    <name type="scientific">Shinella yambaruensis</name>
    <dbReference type="NCBI Taxonomy" id="415996"/>
    <lineage>
        <taxon>Bacteria</taxon>
        <taxon>Pseudomonadati</taxon>
        <taxon>Pseudomonadota</taxon>
        <taxon>Alphaproteobacteria</taxon>
        <taxon>Hyphomicrobiales</taxon>
        <taxon>Rhizobiaceae</taxon>
        <taxon>Shinella</taxon>
    </lineage>
</organism>
<evidence type="ECO:0000313" key="11">
    <source>
        <dbReference type="Proteomes" id="UP001156702"/>
    </source>
</evidence>
<feature type="transmembrane region" description="Helical" evidence="8">
    <location>
        <begin position="253"/>
        <end position="276"/>
    </location>
</feature>
<keyword evidence="3 8" id="KW-0813">Transport</keyword>
<dbReference type="Proteomes" id="UP001156702">
    <property type="component" value="Unassembled WGS sequence"/>
</dbReference>
<dbReference type="InterPro" id="IPR035906">
    <property type="entry name" value="MetI-like_sf"/>
</dbReference>
<dbReference type="PANTHER" id="PTHR42929:SF5">
    <property type="entry name" value="ABC TRANSPORTER PERMEASE PROTEIN"/>
    <property type="match status" value="1"/>
</dbReference>
<evidence type="ECO:0000259" key="9">
    <source>
        <dbReference type="PROSITE" id="PS50928"/>
    </source>
</evidence>
<dbReference type="CDD" id="cd06261">
    <property type="entry name" value="TM_PBP2"/>
    <property type="match status" value="1"/>
</dbReference>
<name>A0ABQ5ZRW4_9HYPH</name>
<evidence type="ECO:0000256" key="1">
    <source>
        <dbReference type="ARBA" id="ARBA00004651"/>
    </source>
</evidence>